<protein>
    <submittedName>
        <fullName evidence="1">Uncharacterized protein</fullName>
    </submittedName>
</protein>
<name>A0AAU9QI75_9VIBR</name>
<reference evidence="1" key="1">
    <citation type="submission" date="2022-01" db="EMBL/GenBank/DDBJ databases">
        <authorList>
            <person name="Lagorce A."/>
        </authorList>
    </citation>
    <scope>NUCLEOTIDE SEQUENCE</scope>
    <source>
        <strain evidence="1">Th15_F1_A12</strain>
    </source>
</reference>
<gene>
    <name evidence="1" type="ORF">THF1A12_100135</name>
</gene>
<comment type="caution">
    <text evidence="1">The sequence shown here is derived from an EMBL/GenBank/DDBJ whole genome shotgun (WGS) entry which is preliminary data.</text>
</comment>
<accession>A0AAU9QI75</accession>
<organism evidence="1 2">
    <name type="scientific">Vibrio jasicida</name>
    <dbReference type="NCBI Taxonomy" id="766224"/>
    <lineage>
        <taxon>Bacteria</taxon>
        <taxon>Pseudomonadati</taxon>
        <taxon>Pseudomonadota</taxon>
        <taxon>Gammaproteobacteria</taxon>
        <taxon>Vibrionales</taxon>
        <taxon>Vibrionaceae</taxon>
        <taxon>Vibrio</taxon>
    </lineage>
</organism>
<sequence>MFFLVIFGEIIHFISSLSMVLILICAYWLVPNPSFVLIYSILFKF</sequence>
<dbReference type="EMBL" id="CAKMUD010000002">
    <property type="protein sequence ID" value="CAH1569484.1"/>
    <property type="molecule type" value="Genomic_DNA"/>
</dbReference>
<evidence type="ECO:0000313" key="2">
    <source>
        <dbReference type="Proteomes" id="UP001295462"/>
    </source>
</evidence>
<evidence type="ECO:0000313" key="1">
    <source>
        <dbReference type="EMBL" id="CAH1569484.1"/>
    </source>
</evidence>
<dbReference type="AlphaFoldDB" id="A0AAU9QI75"/>
<dbReference type="Proteomes" id="UP001295462">
    <property type="component" value="Unassembled WGS sequence"/>
</dbReference>
<proteinExistence type="predicted"/>